<evidence type="ECO:0000313" key="2">
    <source>
        <dbReference type="Proteomes" id="UP000827133"/>
    </source>
</evidence>
<sequence length="87" mass="10127">MDEGTSFKPELSTEQLVVFQRLFTFHNQRRTVSYCAPNVAVPRLTTLDEFSVLLNCVQFREKPRDVRLRDGVEQFLEFVQNMESALG</sequence>
<accession>A0A9P8DRJ7</accession>
<proteinExistence type="predicted"/>
<dbReference type="EMBL" id="JAHBCI010000001">
    <property type="protein sequence ID" value="KAG9506773.1"/>
    <property type="molecule type" value="Genomic_DNA"/>
</dbReference>
<keyword evidence="2" id="KW-1185">Reference proteome</keyword>
<comment type="caution">
    <text evidence="1">The sequence shown here is derived from an EMBL/GenBank/DDBJ whole genome shotgun (WGS) entry which is preliminary data.</text>
</comment>
<dbReference type="Proteomes" id="UP000827133">
    <property type="component" value="Unassembled WGS sequence"/>
</dbReference>
<gene>
    <name evidence="1" type="ORF">J7337_000313</name>
</gene>
<protein>
    <submittedName>
        <fullName evidence="1">Uncharacterized protein</fullName>
    </submittedName>
</protein>
<dbReference type="AlphaFoldDB" id="A0A9P8DRJ7"/>
<organism evidence="1 2">
    <name type="scientific">Fusarium musae</name>
    <dbReference type="NCBI Taxonomy" id="1042133"/>
    <lineage>
        <taxon>Eukaryota</taxon>
        <taxon>Fungi</taxon>
        <taxon>Dikarya</taxon>
        <taxon>Ascomycota</taxon>
        <taxon>Pezizomycotina</taxon>
        <taxon>Sordariomycetes</taxon>
        <taxon>Hypocreomycetidae</taxon>
        <taxon>Hypocreales</taxon>
        <taxon>Nectriaceae</taxon>
        <taxon>Fusarium</taxon>
    </lineage>
</organism>
<dbReference type="KEGG" id="fmu:J7337_000313"/>
<name>A0A9P8DRJ7_9HYPO</name>
<evidence type="ECO:0000313" key="1">
    <source>
        <dbReference type="EMBL" id="KAG9506773.1"/>
    </source>
</evidence>
<dbReference type="RefSeq" id="XP_044685772.1">
    <property type="nucleotide sequence ID" value="XM_044818070.1"/>
</dbReference>
<reference evidence="1" key="1">
    <citation type="journal article" date="2021" name="Mol. Plant Microbe Interact.">
        <title>Telomere to telomere genome assembly of Fusarium musae F31, causal agent of crown rot disease of banana.</title>
        <authorList>
            <person name="Degradi L."/>
            <person name="Tava V."/>
            <person name="Kunova A."/>
            <person name="Cortesi P."/>
            <person name="Saracchi M."/>
            <person name="Pasquali M."/>
        </authorList>
    </citation>
    <scope>NUCLEOTIDE SEQUENCE</scope>
    <source>
        <strain evidence="1">F31</strain>
    </source>
</reference>
<dbReference type="GeneID" id="68308170"/>